<reference evidence="3 4" key="1">
    <citation type="submission" date="2018-01" db="EMBL/GenBank/DDBJ databases">
        <authorList>
            <person name="Clerissi C."/>
        </authorList>
    </citation>
    <scope>NUCLEOTIDE SEQUENCE [LARGE SCALE GENOMIC DNA]</scope>
    <source>
        <strain evidence="1">Cupriavidus taiwanensis STM 6082</strain>
        <strain evidence="2">Cupriavidus taiwanensis STM 6160</strain>
        <plasmid evidence="3">ii</plasmid>
        <plasmid evidence="2">II</plasmid>
    </source>
</reference>
<dbReference type="AlphaFoldDB" id="A0A375HP93"/>
<geneLocation type="plasmid" evidence="2">
    <name>II</name>
</geneLocation>
<keyword evidence="4" id="KW-1185">Reference proteome</keyword>
<organism evidence="2 3">
    <name type="scientific">Cupriavidus neocaledonicus</name>
    <dbReference type="NCBI Taxonomy" id="1040979"/>
    <lineage>
        <taxon>Bacteria</taxon>
        <taxon>Pseudomonadati</taxon>
        <taxon>Pseudomonadota</taxon>
        <taxon>Betaproteobacteria</taxon>
        <taxon>Burkholderiales</taxon>
        <taxon>Burkholderiaceae</taxon>
        <taxon>Cupriavidus</taxon>
    </lineage>
</organism>
<dbReference type="Proteomes" id="UP000256710">
    <property type="component" value="Unassembled WGS sequence"/>
</dbReference>
<protein>
    <submittedName>
        <fullName evidence="2">Uncharacterized protein</fullName>
    </submittedName>
</protein>
<name>A0A375HP93_9BURK</name>
<dbReference type="EMBL" id="LT984807">
    <property type="protein sequence ID" value="SPD59183.1"/>
    <property type="molecule type" value="Genomic_DNA"/>
</dbReference>
<accession>A0A375HP93</accession>
<evidence type="ECO:0000313" key="3">
    <source>
        <dbReference type="Proteomes" id="UP000255168"/>
    </source>
</evidence>
<dbReference type="Proteomes" id="UP000255168">
    <property type="component" value="Plasmid II"/>
</dbReference>
<dbReference type="EMBL" id="OFTC01000036">
    <property type="protein sequence ID" value="SOZ39146.1"/>
    <property type="molecule type" value="Genomic_DNA"/>
</dbReference>
<sequence length="38" mass="4448">MDTDPTFGVFFMAKYDEKFKRRVVERYLTVTTTVSGPN</sequence>
<evidence type="ECO:0000313" key="2">
    <source>
        <dbReference type="EMBL" id="SPD59183.1"/>
    </source>
</evidence>
<evidence type="ECO:0000313" key="1">
    <source>
        <dbReference type="EMBL" id="SOZ39146.1"/>
    </source>
</evidence>
<keyword evidence="2" id="KW-0614">Plasmid</keyword>
<geneLocation type="plasmid" evidence="3">
    <name>ii</name>
</geneLocation>
<proteinExistence type="predicted"/>
<gene>
    <name evidence="1" type="ORF">CBM2605_B130443</name>
    <name evidence="2" type="ORF">CBM2607_MP10585</name>
</gene>
<evidence type="ECO:0000313" key="4">
    <source>
        <dbReference type="Proteomes" id="UP000256710"/>
    </source>
</evidence>